<evidence type="ECO:0000259" key="2">
    <source>
        <dbReference type="PROSITE" id="PS50966"/>
    </source>
</evidence>
<keyword evidence="1" id="KW-0479">Metal-binding</keyword>
<keyword evidence="4" id="KW-1185">Reference proteome</keyword>
<dbReference type="Proteomes" id="UP000059188">
    <property type="component" value="Unassembled WGS sequence"/>
</dbReference>
<evidence type="ECO:0000313" key="3">
    <source>
        <dbReference type="EMBL" id="CEL60992.1"/>
    </source>
</evidence>
<protein>
    <recommendedName>
        <fullName evidence="2">SWIM-type domain-containing protein</fullName>
    </recommendedName>
</protein>
<keyword evidence="1" id="KW-0863">Zinc-finger</keyword>
<evidence type="ECO:0000313" key="4">
    <source>
        <dbReference type="Proteomes" id="UP000059188"/>
    </source>
</evidence>
<dbReference type="PROSITE" id="PS50966">
    <property type="entry name" value="ZF_SWIM"/>
    <property type="match status" value="1"/>
</dbReference>
<keyword evidence="1" id="KW-0862">Zinc</keyword>
<organism evidence="3 4">
    <name type="scientific">Thanatephorus cucumeris (strain AG1-IB / isolate 7/3/14)</name>
    <name type="common">Lettuce bottom rot fungus</name>
    <name type="synonym">Rhizoctonia solani</name>
    <dbReference type="NCBI Taxonomy" id="1108050"/>
    <lineage>
        <taxon>Eukaryota</taxon>
        <taxon>Fungi</taxon>
        <taxon>Dikarya</taxon>
        <taxon>Basidiomycota</taxon>
        <taxon>Agaricomycotina</taxon>
        <taxon>Agaricomycetes</taxon>
        <taxon>Cantharellales</taxon>
        <taxon>Ceratobasidiaceae</taxon>
        <taxon>Rhizoctonia</taxon>
        <taxon>Rhizoctonia solani AG-1</taxon>
    </lineage>
</organism>
<dbReference type="AlphaFoldDB" id="A0A0B7FXS3"/>
<dbReference type="PANTHER" id="PTHR28498">
    <property type="entry name" value="ZINC FINGER SWIM DOMAIN-CONTAINING PROTEIN 7"/>
    <property type="match status" value="1"/>
</dbReference>
<gene>
    <name evidence="3" type="ORF">RSOLAG1IB_04231</name>
</gene>
<reference evidence="3 4" key="1">
    <citation type="submission" date="2014-11" db="EMBL/GenBank/DDBJ databases">
        <authorList>
            <person name="Wibberg Daniel"/>
        </authorList>
    </citation>
    <scope>NUCLEOTIDE SEQUENCE [LARGE SCALE GENOMIC DNA]</scope>
    <source>
        <strain evidence="3">Rhizoctonia solani AG1-IB 7/3/14</strain>
    </source>
</reference>
<dbReference type="InterPro" id="IPR007527">
    <property type="entry name" value="Znf_SWIM"/>
</dbReference>
<dbReference type="PANTHER" id="PTHR28498:SF1">
    <property type="entry name" value="ZINC FINGER SWIM DOMAIN-CONTAINING PROTEIN 7"/>
    <property type="match status" value="1"/>
</dbReference>
<dbReference type="EMBL" id="LN679104">
    <property type="protein sequence ID" value="CEL60992.1"/>
    <property type="molecule type" value="Genomic_DNA"/>
</dbReference>
<dbReference type="GO" id="GO:0008270">
    <property type="term" value="F:zinc ion binding"/>
    <property type="evidence" value="ECO:0007669"/>
    <property type="project" value="UniProtKB-KW"/>
</dbReference>
<accession>A0A0B7FXS3</accession>
<feature type="domain" description="SWIM-type" evidence="2">
    <location>
        <begin position="88"/>
        <end position="132"/>
    </location>
</feature>
<dbReference type="OrthoDB" id="337581at2759"/>
<proteinExistence type="predicted"/>
<dbReference type="GO" id="GO:0000724">
    <property type="term" value="P:double-strand break repair via homologous recombination"/>
    <property type="evidence" value="ECO:0007669"/>
    <property type="project" value="TreeGrafter"/>
</dbReference>
<evidence type="ECO:0000256" key="1">
    <source>
        <dbReference type="PROSITE-ProRule" id="PRU00325"/>
    </source>
</evidence>
<name>A0A0B7FXS3_THACB</name>
<sequence length="154" mass="17416">MSLATSQIAKAIILGIKDQELGEDTVVSLHRIFQDTFLEALDLIDREKVIHFVHQNREFIQVTGSDGVHHIFLDLMDLRANDEGEGNNAGAIKLNSRVAISWCSCETFLTRFLMSTEEQMCEHILAVLLGNQLGRLLTKTYNNHEICLNFLENS</sequence>